<reference evidence="1 2" key="1">
    <citation type="submission" date="2016-07" db="EMBL/GenBank/DDBJ databases">
        <title>Pervasive Adenine N6-methylation of Active Genes in Fungi.</title>
        <authorList>
            <consortium name="DOE Joint Genome Institute"/>
            <person name="Mondo S.J."/>
            <person name="Dannebaum R.O."/>
            <person name="Kuo R.C."/>
            <person name="Labutti K."/>
            <person name="Haridas S."/>
            <person name="Kuo A."/>
            <person name="Salamov A."/>
            <person name="Ahrendt S.R."/>
            <person name="Lipzen A."/>
            <person name="Sullivan W."/>
            <person name="Andreopoulos W.B."/>
            <person name="Clum A."/>
            <person name="Lindquist E."/>
            <person name="Daum C."/>
            <person name="Ramamoorthy G.K."/>
            <person name="Gryganskyi A."/>
            <person name="Culley D."/>
            <person name="Magnuson J.K."/>
            <person name="James T.Y."/>
            <person name="O'Malley M.A."/>
            <person name="Stajich J.E."/>
            <person name="Spatafora J.W."/>
            <person name="Visel A."/>
            <person name="Grigoriev I.V."/>
        </authorList>
    </citation>
    <scope>NUCLEOTIDE SEQUENCE [LARGE SCALE GENOMIC DNA]</scope>
    <source>
        <strain evidence="1 2">NRRL 2496</strain>
    </source>
</reference>
<dbReference type="OrthoDB" id="10612730at2759"/>
<evidence type="ECO:0000313" key="2">
    <source>
        <dbReference type="Proteomes" id="UP000242180"/>
    </source>
</evidence>
<dbReference type="AlphaFoldDB" id="A0A1X2HDU1"/>
<keyword evidence="2" id="KW-1185">Reference proteome</keyword>
<comment type="caution">
    <text evidence="1">The sequence shown here is derived from an EMBL/GenBank/DDBJ whole genome shotgun (WGS) entry which is preliminary data.</text>
</comment>
<evidence type="ECO:0000313" key="1">
    <source>
        <dbReference type="EMBL" id="ORY96932.1"/>
    </source>
</evidence>
<name>A0A1X2HDU1_SYNRA</name>
<organism evidence="1 2">
    <name type="scientific">Syncephalastrum racemosum</name>
    <name type="common">Filamentous fungus</name>
    <dbReference type="NCBI Taxonomy" id="13706"/>
    <lineage>
        <taxon>Eukaryota</taxon>
        <taxon>Fungi</taxon>
        <taxon>Fungi incertae sedis</taxon>
        <taxon>Mucoromycota</taxon>
        <taxon>Mucoromycotina</taxon>
        <taxon>Mucoromycetes</taxon>
        <taxon>Mucorales</taxon>
        <taxon>Syncephalastraceae</taxon>
        <taxon>Syncephalastrum</taxon>
    </lineage>
</organism>
<dbReference type="EMBL" id="MCGN01000005">
    <property type="protein sequence ID" value="ORY96932.1"/>
    <property type="molecule type" value="Genomic_DNA"/>
</dbReference>
<accession>A0A1X2HDU1</accession>
<dbReference type="Proteomes" id="UP000242180">
    <property type="component" value="Unassembled WGS sequence"/>
</dbReference>
<dbReference type="InParanoid" id="A0A1X2HDU1"/>
<sequence length="178" mass="20426">MFRCVAARIPVRRCHSPNSIAVLLNRTPSRVFGSALNVPVKPWPRTSCLRTLSRTYTSNAKPPAKDKKPNDWSDIRRLFALAKDEKKSISIAVGLLLISSSVTMVCPSYFACCQYIHSPNWTPVLNLIHPKSLAVRAVFDGQNNRYCDTSRNGYVSRPHHAAVRWWSRRHLHDWCWRQ</sequence>
<gene>
    <name evidence="1" type="ORF">BCR43DRAFT_293349</name>
</gene>
<protein>
    <submittedName>
        <fullName evidence="1">Uncharacterized protein</fullName>
    </submittedName>
</protein>
<proteinExistence type="predicted"/>